<dbReference type="EMBL" id="QASN01000013">
    <property type="protein sequence ID" value="PTU74982.1"/>
    <property type="molecule type" value="Genomic_DNA"/>
</dbReference>
<dbReference type="Proteomes" id="UP000244064">
    <property type="component" value="Unassembled WGS sequence"/>
</dbReference>
<proteinExistence type="predicted"/>
<sequence length="136" mass="14592">MILPMTLQPPEYDDPAPLTPQTAADHAGLPAQLLMLGIALLLNLLLAVAIIAAVPQFADVFRNFGAELPLATRLAIQFYPLAAVLPLLIPVAWFVWPNHASRGLGALLTSIACILLVPLAFGYALYLPIFRLGEVV</sequence>
<feature type="transmembrane region" description="Helical" evidence="1">
    <location>
        <begin position="103"/>
        <end position="126"/>
    </location>
</feature>
<evidence type="ECO:0000313" key="3">
    <source>
        <dbReference type="Proteomes" id="UP000244064"/>
    </source>
</evidence>
<gene>
    <name evidence="2" type="ORF">DBO85_06885</name>
</gene>
<keyword evidence="3" id="KW-1185">Reference proteome</keyword>
<evidence type="ECO:0000313" key="2">
    <source>
        <dbReference type="EMBL" id="PTU74982.1"/>
    </source>
</evidence>
<name>A0A2T5PB74_9PSED</name>
<accession>A0A2T5PB74</accession>
<organism evidence="2 3">
    <name type="scientific">Pseudomonas mangrovi</name>
    <dbReference type="NCBI Taxonomy" id="2161748"/>
    <lineage>
        <taxon>Bacteria</taxon>
        <taxon>Pseudomonadati</taxon>
        <taxon>Pseudomonadota</taxon>
        <taxon>Gammaproteobacteria</taxon>
        <taxon>Pseudomonadales</taxon>
        <taxon>Pseudomonadaceae</taxon>
        <taxon>Pseudomonas</taxon>
    </lineage>
</organism>
<feature type="transmembrane region" description="Helical" evidence="1">
    <location>
        <begin position="33"/>
        <end position="54"/>
    </location>
</feature>
<keyword evidence="1" id="KW-0472">Membrane</keyword>
<evidence type="ECO:0000256" key="1">
    <source>
        <dbReference type="SAM" id="Phobius"/>
    </source>
</evidence>
<keyword evidence="1" id="KW-1133">Transmembrane helix</keyword>
<reference evidence="2 3" key="1">
    <citation type="submission" date="2018-04" db="EMBL/GenBank/DDBJ databases">
        <title>Pseudomonas sp. nov., isolated from mangrove soil.</title>
        <authorList>
            <person name="Chen C."/>
        </authorList>
    </citation>
    <scope>NUCLEOTIDE SEQUENCE [LARGE SCALE GENOMIC DNA]</scope>
    <source>
        <strain evidence="2 3">TC-11</strain>
    </source>
</reference>
<dbReference type="AlphaFoldDB" id="A0A2T5PB74"/>
<comment type="caution">
    <text evidence="2">The sequence shown here is derived from an EMBL/GenBank/DDBJ whole genome shotgun (WGS) entry which is preliminary data.</text>
</comment>
<keyword evidence="1" id="KW-0812">Transmembrane</keyword>
<protein>
    <submittedName>
        <fullName evidence="2">Uncharacterized protein</fullName>
    </submittedName>
</protein>
<feature type="transmembrane region" description="Helical" evidence="1">
    <location>
        <begin position="74"/>
        <end position="96"/>
    </location>
</feature>